<sequence length="335" mass="39026">MYQIANESATNRRMLFGNAAFNMGISDAIMEKDFWVCFFLDVLFHQSQDATRFCFKGGTSLSKGYHAIRRFSEDIDLILDWRLLGYSRDEPYDKRTNTQQEAFNDVVNGKTEEYLATSLMPNLKSLTEKYVGEPVRFYIEENDRQTICIVYPHLFRDSYVIPEIRLEIGALAAWTPFTDTTIQPYAAERYPRQFKQAGTVIRTVQVKRTFWEKAVILHKEAHRVNGKVPERYARHYYDLYMLSQTPTMDEALADVELLNTVASFNQKFYHSSWAQYDEATLEKIKLVPMAETRARLAEDYHRMQDVLFGDKPSFDMIVLGLGKLESEMHRLGAMT</sequence>
<dbReference type="OrthoDB" id="9780929at2"/>
<dbReference type="RefSeq" id="WP_119120477.1">
    <property type="nucleotide sequence ID" value="NZ_QXIU01000224.1"/>
</dbReference>
<dbReference type="GO" id="GO:0016740">
    <property type="term" value="F:transferase activity"/>
    <property type="evidence" value="ECO:0007669"/>
    <property type="project" value="UniProtKB-KW"/>
</dbReference>
<reference evidence="1 2" key="1">
    <citation type="submission" date="2018-09" db="EMBL/GenBank/DDBJ databases">
        <title>Discovery and Ecogenomic Context for Candidatus Cryosericales, a Global Caldiserica Order Active in Thawing Permafrost.</title>
        <authorList>
            <person name="Martinez M.A."/>
            <person name="Woodcroft B.J."/>
            <person name="Ignacio Espinoza J.C."/>
            <person name="Zayed A."/>
            <person name="Singleton C.M."/>
            <person name="Boyd J."/>
            <person name="Li Y.-F."/>
            <person name="Purvine S."/>
            <person name="Maughan H."/>
            <person name="Hodgkins S.B."/>
            <person name="Anderson D."/>
            <person name="Sederholm M."/>
            <person name="Temperton B."/>
            <person name="Saleska S.R."/>
            <person name="Tyson G.W."/>
            <person name="Rich V.I."/>
        </authorList>
    </citation>
    <scope>NUCLEOTIDE SEQUENCE [LARGE SCALE GENOMIC DNA]</scope>
    <source>
        <strain evidence="1 2">SMC5</strain>
    </source>
</reference>
<protein>
    <submittedName>
        <fullName evidence="1">Nucleotidyl transferase AbiEii/AbiGii toxin family protein</fullName>
    </submittedName>
</protein>
<organism evidence="1 2">
    <name type="scientific">Candidatus Cryosericum odellii</name>
    <dbReference type="NCBI Taxonomy" id="2290917"/>
    <lineage>
        <taxon>Bacteria</taxon>
        <taxon>Pseudomonadati</taxon>
        <taxon>Caldisericota/Cryosericota group</taxon>
        <taxon>Candidatus Cryosericota</taxon>
        <taxon>Candidatus Cryosericia</taxon>
        <taxon>Candidatus Cryosericales</taxon>
        <taxon>Candidatus Cryosericaceae</taxon>
        <taxon>Candidatus Cryosericum</taxon>
    </lineage>
</organism>
<evidence type="ECO:0000313" key="1">
    <source>
        <dbReference type="EMBL" id="RIE07654.1"/>
    </source>
</evidence>
<dbReference type="Gene3D" id="3.10.450.620">
    <property type="entry name" value="JHP933, nucleotidyltransferase-like core domain"/>
    <property type="match status" value="1"/>
</dbReference>
<dbReference type="InterPro" id="IPR014942">
    <property type="entry name" value="AbiEii"/>
</dbReference>
<evidence type="ECO:0000313" key="2">
    <source>
        <dbReference type="Proteomes" id="UP000266489"/>
    </source>
</evidence>
<gene>
    <name evidence="1" type="ORF">SMC5_09225</name>
</gene>
<dbReference type="AlphaFoldDB" id="A0A398D961"/>
<accession>A0A398D961</accession>
<comment type="caution">
    <text evidence="1">The sequence shown here is derived from an EMBL/GenBank/DDBJ whole genome shotgun (WGS) entry which is preliminary data.</text>
</comment>
<proteinExistence type="predicted"/>
<dbReference type="EMBL" id="QXIU01000224">
    <property type="protein sequence ID" value="RIE07654.1"/>
    <property type="molecule type" value="Genomic_DNA"/>
</dbReference>
<name>A0A398D961_9BACT</name>
<keyword evidence="1" id="KW-0808">Transferase</keyword>
<dbReference type="Pfam" id="PF08843">
    <property type="entry name" value="AbiEii"/>
    <property type="match status" value="1"/>
</dbReference>
<dbReference type="Proteomes" id="UP000266489">
    <property type="component" value="Unassembled WGS sequence"/>
</dbReference>